<organism evidence="3 4">
    <name type="scientific">Kinneretia aquatilis</name>
    <dbReference type="NCBI Taxonomy" id="2070761"/>
    <lineage>
        <taxon>Bacteria</taxon>
        <taxon>Pseudomonadati</taxon>
        <taxon>Pseudomonadota</taxon>
        <taxon>Betaproteobacteria</taxon>
        <taxon>Burkholderiales</taxon>
        <taxon>Sphaerotilaceae</taxon>
        <taxon>Roseateles</taxon>
    </lineage>
</organism>
<dbReference type="EMBL" id="POSP01000003">
    <property type="protein sequence ID" value="PND39513.1"/>
    <property type="molecule type" value="Genomic_DNA"/>
</dbReference>
<evidence type="ECO:0000313" key="3">
    <source>
        <dbReference type="EMBL" id="PND39513.1"/>
    </source>
</evidence>
<sequence length="94" mass="10453">MQPPPDIPPEQSLITYPSHFPIKVMGAKVEGYVEAIVKVAQAFDPDFDAATVEQRPSKAGNYLGLTITVRVTSREQLDELYRTLTTHPMVKVVL</sequence>
<name>A0A2N8L1C3_9BURK</name>
<dbReference type="OrthoDB" id="9793424at2"/>
<keyword evidence="4" id="KW-1185">Reference proteome</keyword>
<dbReference type="HAMAP" id="MF_00659">
    <property type="entry name" value="UPF0250"/>
    <property type="match status" value="1"/>
</dbReference>
<dbReference type="AlphaFoldDB" id="A0A2N8L1C3"/>
<evidence type="ECO:0000313" key="4">
    <source>
        <dbReference type="Proteomes" id="UP000235916"/>
    </source>
</evidence>
<evidence type="ECO:0000256" key="2">
    <source>
        <dbReference type="HAMAP-Rule" id="MF_00659"/>
    </source>
</evidence>
<accession>A0A2N8L1C3</accession>
<dbReference type="PANTHER" id="PTHR38036:SF1">
    <property type="entry name" value="UPF0250 PROTEIN YBED"/>
    <property type="match status" value="1"/>
</dbReference>
<dbReference type="Pfam" id="PF04359">
    <property type="entry name" value="DUF493"/>
    <property type="match status" value="1"/>
</dbReference>
<comment type="caution">
    <text evidence="3">The sequence shown here is derived from an EMBL/GenBank/DDBJ whole genome shotgun (WGS) entry which is preliminary data.</text>
</comment>
<dbReference type="PANTHER" id="PTHR38036">
    <property type="entry name" value="UPF0250 PROTEIN YBED"/>
    <property type="match status" value="1"/>
</dbReference>
<proteinExistence type="inferred from homology"/>
<protein>
    <recommendedName>
        <fullName evidence="2">UPF0250 protein C1O66_19565</fullName>
    </recommendedName>
</protein>
<gene>
    <name evidence="3" type="ORF">C1O66_19565</name>
</gene>
<comment type="similarity">
    <text evidence="1 2">Belongs to the UPF0250 family.</text>
</comment>
<evidence type="ECO:0000256" key="1">
    <source>
        <dbReference type="ARBA" id="ARBA00008460"/>
    </source>
</evidence>
<dbReference type="Gene3D" id="3.30.70.260">
    <property type="match status" value="1"/>
</dbReference>
<dbReference type="InterPro" id="IPR007454">
    <property type="entry name" value="UPF0250_YbeD-like"/>
</dbReference>
<dbReference type="Proteomes" id="UP000235916">
    <property type="component" value="Unassembled WGS sequence"/>
</dbReference>
<dbReference type="InterPro" id="IPR027471">
    <property type="entry name" value="YbeD-like_sf"/>
</dbReference>
<dbReference type="NCBIfam" id="NF002533">
    <property type="entry name" value="PRK02047.1"/>
    <property type="match status" value="1"/>
</dbReference>
<reference evidence="3 4" key="1">
    <citation type="submission" date="2018-01" db="EMBL/GenBank/DDBJ databases">
        <title>Draft genome sequence of Paucibacter aquatile CR182 isolated from freshwater of the Nakdong River.</title>
        <authorList>
            <person name="Choi A."/>
            <person name="Chung E.J."/>
        </authorList>
    </citation>
    <scope>NUCLEOTIDE SEQUENCE [LARGE SCALE GENOMIC DNA]</scope>
    <source>
        <strain evidence="3 4">CR182</strain>
    </source>
</reference>
<dbReference type="SUPFAM" id="SSF117991">
    <property type="entry name" value="YbeD/HP0495-like"/>
    <property type="match status" value="1"/>
</dbReference>